<dbReference type="InterPro" id="IPR016181">
    <property type="entry name" value="Acyl_CoA_acyltransferase"/>
</dbReference>
<dbReference type="Pfam" id="PF13673">
    <property type="entry name" value="Acetyltransf_10"/>
    <property type="match status" value="1"/>
</dbReference>
<proteinExistence type="predicted"/>
<sequence>MITKMNINNVKNAKEVLNIQIPSYKVEAAIIGVDEDELPPLKDTVETLQQSGETFYGYYIEEKVCGVISFMIENEFVNIHRLVVHPDHFRKGIASQLLTFVLTNYPAKTTKVATAVKNTPAVMFYESNGFQKVREVFIHDQLSLVHFEREGLDDYQ</sequence>
<name>A0ABM8YJQ6_9BACI</name>
<dbReference type="PROSITE" id="PS51186">
    <property type="entry name" value="GNAT"/>
    <property type="match status" value="1"/>
</dbReference>
<dbReference type="SUPFAM" id="SSF55729">
    <property type="entry name" value="Acyl-CoA N-acyltransferases (Nat)"/>
    <property type="match status" value="1"/>
</dbReference>
<dbReference type="Gene3D" id="3.40.630.30">
    <property type="match status" value="1"/>
</dbReference>
<evidence type="ECO:0000259" key="3">
    <source>
        <dbReference type="PROSITE" id="PS51186"/>
    </source>
</evidence>
<reference evidence="4 5" key="1">
    <citation type="submission" date="2021-10" db="EMBL/GenBank/DDBJ databases">
        <authorList>
            <person name="Criscuolo A."/>
        </authorList>
    </citation>
    <scope>NUCLEOTIDE SEQUENCE [LARGE SCALE GENOMIC DNA]</scope>
    <source>
        <strain evidence="5">CIP 111883</strain>
    </source>
</reference>
<dbReference type="RefSeq" id="WP_230500092.1">
    <property type="nucleotide sequence ID" value="NZ_CAKJTJ010000003.1"/>
</dbReference>
<gene>
    <name evidence="4" type="ORF">BACCIP111883_00941</name>
</gene>
<feature type="domain" description="N-acetyltransferase" evidence="3">
    <location>
        <begin position="17"/>
        <end position="149"/>
    </location>
</feature>
<evidence type="ECO:0000256" key="2">
    <source>
        <dbReference type="ARBA" id="ARBA00023315"/>
    </source>
</evidence>
<dbReference type="PANTHER" id="PTHR43800">
    <property type="entry name" value="PEPTIDYL-LYSINE N-ACETYLTRANSFERASE YJAB"/>
    <property type="match status" value="1"/>
</dbReference>
<evidence type="ECO:0000313" key="5">
    <source>
        <dbReference type="Proteomes" id="UP000789833"/>
    </source>
</evidence>
<keyword evidence="1" id="KW-0808">Transferase</keyword>
<organism evidence="4 5">
    <name type="scientific">Sutcliffiella rhizosphaerae</name>
    <dbReference type="NCBI Taxonomy" id="2880967"/>
    <lineage>
        <taxon>Bacteria</taxon>
        <taxon>Bacillati</taxon>
        <taxon>Bacillota</taxon>
        <taxon>Bacilli</taxon>
        <taxon>Bacillales</taxon>
        <taxon>Bacillaceae</taxon>
        <taxon>Sutcliffiella</taxon>
    </lineage>
</organism>
<comment type="caution">
    <text evidence="4">The sequence shown here is derived from an EMBL/GenBank/DDBJ whole genome shotgun (WGS) entry which is preliminary data.</text>
</comment>
<dbReference type="CDD" id="cd04301">
    <property type="entry name" value="NAT_SF"/>
    <property type="match status" value="1"/>
</dbReference>
<keyword evidence="5" id="KW-1185">Reference proteome</keyword>
<evidence type="ECO:0000256" key="1">
    <source>
        <dbReference type="ARBA" id="ARBA00022679"/>
    </source>
</evidence>
<keyword evidence="2" id="KW-0012">Acyltransferase</keyword>
<dbReference type="InterPro" id="IPR000182">
    <property type="entry name" value="GNAT_dom"/>
</dbReference>
<evidence type="ECO:0000313" key="4">
    <source>
        <dbReference type="EMBL" id="CAG9620173.1"/>
    </source>
</evidence>
<dbReference type="PANTHER" id="PTHR43800:SF1">
    <property type="entry name" value="PEPTIDYL-LYSINE N-ACETYLTRANSFERASE YJAB"/>
    <property type="match status" value="1"/>
</dbReference>
<dbReference type="EMBL" id="CAKJTJ010000003">
    <property type="protein sequence ID" value="CAG9620173.1"/>
    <property type="molecule type" value="Genomic_DNA"/>
</dbReference>
<dbReference type="Proteomes" id="UP000789833">
    <property type="component" value="Unassembled WGS sequence"/>
</dbReference>
<accession>A0ABM8YJQ6</accession>
<protein>
    <recommendedName>
        <fullName evidence="3">N-acetyltransferase domain-containing protein</fullName>
    </recommendedName>
</protein>